<feature type="region of interest" description="Disordered" evidence="1">
    <location>
        <begin position="50"/>
        <end position="69"/>
    </location>
</feature>
<sequence length="350" mass="37881">MSAGIDSTSSTSATTPEWQVYRGTGLIADSPIEGLPKPPPWRRFTGEGTVLRPADDRGEGDRHVGRALNTPRKPNVQEIAMVNAAIHLRRPLLVTGNPGTGKSSLAYLISRELGLGPVLRWPITSRTTLKDGLYLYDAIGRVQASGGRPQGNDADIGNYIHLGPLGTALLPYDLPRVLLVDEMDKGDIDLPNDLLNVFEEGEFDVLELVRFAKKQPEVSVMTRDRGGSAVISQGVVQCREFPIVIITSNGEREFPPAFLRRCLKLHIGPPTYEQLAGMVAAHFGEAEGIDIARLINAFLDRSAELGGLAADQLLNAVSMATSGAFQADHDWNSLLKAIWHPLANPTAESP</sequence>
<dbReference type="SUPFAM" id="SSF52540">
    <property type="entry name" value="P-loop containing nucleoside triphosphate hydrolases"/>
    <property type="match status" value="1"/>
</dbReference>
<reference evidence="3" key="1">
    <citation type="submission" date="2022-08" db="EMBL/GenBank/DDBJ databases">
        <authorList>
            <person name="Tistechok S."/>
            <person name="Samborskyy M."/>
            <person name="Roman I."/>
        </authorList>
    </citation>
    <scope>NUCLEOTIDE SEQUENCE</scope>
    <source>
        <strain evidence="3">DSM 103496</strain>
    </source>
</reference>
<name>A0A9X2VIP2_9PSEU</name>
<dbReference type="Proteomes" id="UP001141259">
    <property type="component" value="Unassembled WGS sequence"/>
</dbReference>
<evidence type="ECO:0000256" key="1">
    <source>
        <dbReference type="SAM" id="MobiDB-lite"/>
    </source>
</evidence>
<comment type="caution">
    <text evidence="3">The sequence shown here is derived from an EMBL/GenBank/DDBJ whole genome shotgun (WGS) entry which is preliminary data.</text>
</comment>
<dbReference type="AlphaFoldDB" id="A0A9X2VIP2"/>
<organism evidence="3 4">
    <name type="scientific">Umezawaea endophytica</name>
    <dbReference type="NCBI Taxonomy" id="1654476"/>
    <lineage>
        <taxon>Bacteria</taxon>
        <taxon>Bacillati</taxon>
        <taxon>Actinomycetota</taxon>
        <taxon>Actinomycetes</taxon>
        <taxon>Pseudonocardiales</taxon>
        <taxon>Pseudonocardiaceae</taxon>
        <taxon>Umezawaea</taxon>
    </lineage>
</organism>
<dbReference type="InterPro" id="IPR003593">
    <property type="entry name" value="AAA+_ATPase"/>
</dbReference>
<evidence type="ECO:0000259" key="2">
    <source>
        <dbReference type="SMART" id="SM00382"/>
    </source>
</evidence>
<feature type="domain" description="AAA+ ATPase" evidence="2">
    <location>
        <begin position="88"/>
        <end position="273"/>
    </location>
</feature>
<keyword evidence="4" id="KW-1185">Reference proteome</keyword>
<dbReference type="Gene3D" id="3.40.50.300">
    <property type="entry name" value="P-loop containing nucleotide triphosphate hydrolases"/>
    <property type="match status" value="1"/>
</dbReference>
<accession>A0A9X2VIP2</accession>
<proteinExistence type="predicted"/>
<evidence type="ECO:0000313" key="3">
    <source>
        <dbReference type="EMBL" id="MCS7475778.1"/>
    </source>
</evidence>
<dbReference type="GO" id="GO:0005524">
    <property type="term" value="F:ATP binding"/>
    <property type="evidence" value="ECO:0007669"/>
    <property type="project" value="InterPro"/>
</dbReference>
<evidence type="ECO:0000313" key="4">
    <source>
        <dbReference type="Proteomes" id="UP001141259"/>
    </source>
</evidence>
<dbReference type="EMBL" id="JANYMP010000001">
    <property type="protein sequence ID" value="MCS7475778.1"/>
    <property type="molecule type" value="Genomic_DNA"/>
</dbReference>
<dbReference type="Pfam" id="PF07728">
    <property type="entry name" value="AAA_5"/>
    <property type="match status" value="1"/>
</dbReference>
<gene>
    <name evidence="3" type="ORF">NZH93_02855</name>
</gene>
<dbReference type="GO" id="GO:0016887">
    <property type="term" value="F:ATP hydrolysis activity"/>
    <property type="evidence" value="ECO:0007669"/>
    <property type="project" value="InterPro"/>
</dbReference>
<dbReference type="InterPro" id="IPR027417">
    <property type="entry name" value="P-loop_NTPase"/>
</dbReference>
<dbReference type="RefSeq" id="WP_259621282.1">
    <property type="nucleotide sequence ID" value="NZ_JANYMP010000001.1"/>
</dbReference>
<feature type="compositionally biased region" description="Basic and acidic residues" evidence="1">
    <location>
        <begin position="53"/>
        <end position="64"/>
    </location>
</feature>
<dbReference type="SMART" id="SM00382">
    <property type="entry name" value="AAA"/>
    <property type="match status" value="1"/>
</dbReference>
<protein>
    <submittedName>
        <fullName evidence="3">MoxR family ATPase</fullName>
    </submittedName>
</protein>
<dbReference type="InterPro" id="IPR011704">
    <property type="entry name" value="ATPase_dyneun-rel_AAA"/>
</dbReference>